<dbReference type="Proteomes" id="UP000034565">
    <property type="component" value="Unassembled WGS sequence"/>
</dbReference>
<sequence length="83" mass="10069">MYMKMWIEGRAPFLFKKIGVENLVCLQIMWVYIINMMNIIKNQVNFSGNTFKMFDWVGVPWWVWVWLLILLSILLFSLISRYS</sequence>
<keyword evidence="1" id="KW-1133">Transmembrane helix</keyword>
<feature type="transmembrane region" description="Helical" evidence="1">
    <location>
        <begin position="61"/>
        <end position="79"/>
    </location>
</feature>
<keyword evidence="1" id="KW-0812">Transmembrane</keyword>
<evidence type="ECO:0000313" key="2">
    <source>
        <dbReference type="EMBL" id="KKU69691.1"/>
    </source>
</evidence>
<evidence type="ECO:0000256" key="1">
    <source>
        <dbReference type="SAM" id="Phobius"/>
    </source>
</evidence>
<proteinExistence type="predicted"/>
<organism evidence="2 3">
    <name type="scientific">Candidatus Amesbacteria bacterium GW2011_GWA1_47_20</name>
    <dbReference type="NCBI Taxonomy" id="1618354"/>
    <lineage>
        <taxon>Bacteria</taxon>
        <taxon>Candidatus Amesiibacteriota</taxon>
    </lineage>
</organism>
<evidence type="ECO:0000313" key="3">
    <source>
        <dbReference type="Proteomes" id="UP000034565"/>
    </source>
</evidence>
<dbReference type="AlphaFoldDB" id="A0A0G1SJV4"/>
<protein>
    <submittedName>
        <fullName evidence="2">Uncharacterized protein</fullName>
    </submittedName>
</protein>
<comment type="caution">
    <text evidence="2">The sequence shown here is derived from an EMBL/GenBank/DDBJ whole genome shotgun (WGS) entry which is preliminary data.</text>
</comment>
<gene>
    <name evidence="2" type="ORF">UX92_C0012G0034</name>
</gene>
<name>A0A0G1SJV4_9BACT</name>
<feature type="transmembrane region" description="Helical" evidence="1">
    <location>
        <begin position="20"/>
        <end position="41"/>
    </location>
</feature>
<keyword evidence="1" id="KW-0472">Membrane</keyword>
<reference evidence="2 3" key="1">
    <citation type="journal article" date="2015" name="Nature">
        <title>rRNA introns, odd ribosomes, and small enigmatic genomes across a large radiation of phyla.</title>
        <authorList>
            <person name="Brown C.T."/>
            <person name="Hug L.A."/>
            <person name="Thomas B.C."/>
            <person name="Sharon I."/>
            <person name="Castelle C.J."/>
            <person name="Singh A."/>
            <person name="Wilkins M.J."/>
            <person name="Williams K.H."/>
            <person name="Banfield J.F."/>
        </authorList>
    </citation>
    <scope>NUCLEOTIDE SEQUENCE [LARGE SCALE GENOMIC DNA]</scope>
</reference>
<dbReference type="EMBL" id="LCOA01000012">
    <property type="protein sequence ID" value="KKU69691.1"/>
    <property type="molecule type" value="Genomic_DNA"/>
</dbReference>
<accession>A0A0G1SJV4</accession>